<protein>
    <submittedName>
        <fullName evidence="2">DivIVA domain repeat protein</fullName>
    </submittedName>
</protein>
<evidence type="ECO:0000313" key="3">
    <source>
        <dbReference type="Proteomes" id="UP000216454"/>
    </source>
</evidence>
<dbReference type="OrthoDB" id="3480096at2"/>
<feature type="region of interest" description="Disordered" evidence="1">
    <location>
        <begin position="542"/>
        <end position="569"/>
    </location>
</feature>
<feature type="compositionally biased region" description="Polar residues" evidence="1">
    <location>
        <begin position="427"/>
        <end position="438"/>
    </location>
</feature>
<dbReference type="NCBIfam" id="TIGR03543">
    <property type="entry name" value="divI1A_rptt_fam"/>
    <property type="match status" value="1"/>
</dbReference>
<keyword evidence="3" id="KW-1185">Reference proteome</keyword>
<feature type="region of interest" description="Disordered" evidence="1">
    <location>
        <begin position="389"/>
        <end position="438"/>
    </location>
</feature>
<feature type="compositionally biased region" description="Polar residues" evidence="1">
    <location>
        <begin position="559"/>
        <end position="569"/>
    </location>
</feature>
<feature type="region of interest" description="Disordered" evidence="1">
    <location>
        <begin position="1"/>
        <end position="27"/>
    </location>
</feature>
<feature type="compositionally biased region" description="Low complexity" evidence="1">
    <location>
        <begin position="492"/>
        <end position="504"/>
    </location>
</feature>
<dbReference type="NCBIfam" id="TIGR03544">
    <property type="entry name" value="DivI1A_domain"/>
    <property type="match status" value="1"/>
</dbReference>
<comment type="caution">
    <text evidence="2">The sequence shown here is derived from an EMBL/GenBank/DDBJ whole genome shotgun (WGS) entry which is preliminary data.</text>
</comment>
<accession>A0A261F199</accession>
<reference evidence="2 3" key="1">
    <citation type="journal article" date="2017" name="BMC Genomics">
        <title>Comparative genomic and phylogenomic analyses of the Bifidobacteriaceae family.</title>
        <authorList>
            <person name="Lugli G.A."/>
            <person name="Milani C."/>
            <person name="Turroni F."/>
            <person name="Duranti S."/>
            <person name="Mancabelli L."/>
            <person name="Mangifesta M."/>
            <person name="Ferrario C."/>
            <person name="Modesto M."/>
            <person name="Mattarelli P."/>
            <person name="Jiri K."/>
            <person name="van Sinderen D."/>
            <person name="Ventura M."/>
        </authorList>
    </citation>
    <scope>NUCLEOTIDE SEQUENCE [LARGE SCALE GENOMIC DNA]</scope>
    <source>
        <strain evidence="2 3">DSM 24744</strain>
    </source>
</reference>
<name>A0A261F199_9BIFI</name>
<sequence length="569" mass="59247">MPKTQDQTKQDGNLSIPRVGKRKEGYDPAQVDEFLERSHQLYDSPEPRLTQEEIQNTSFSIVKNGYSVAEVDAALTRLEGAVVDKRTQWDVQHYGRVAWRARTDTLARSLHDRAARPHGERFSDGRPNKPSYDRKQVDHMIDCVIAQIADKLGKTSGIAVEGAAEPKKWRKDPEEWTLSDVADIMFTRHTGHHGYDERQVDAYINRMLQVLARIESFERIEGPISSTDSARSFEDGYADGVLDGMARSQSAASSTATDAAAGAASIADVQQAFSALVAATDQAAASQNAADGPVSQEFNTSSIAPVHTDGYQPASGQNRGYAAYDPASVPASFAPSHGGNSAAAPVAAEDAPTVASPDLARRINELTQDNASDAQSVVDAGAGMPQAFAPKGYVPRGGNRAGAAPSADAAPQAFTPQSATARRDSASPASAEQATASAPISFADAKHASERGNSSLASLVSDTLSSDTIQPHSAGISVPTGVAAGAPSVAPLIPQNAQQPQPQAVSDDTPVSGIIPAAAPAAHAAPNAPASTASAMFDADGFPLAETGDLTGPIPPLNGNRSGANGSQA</sequence>
<evidence type="ECO:0000313" key="2">
    <source>
        <dbReference type="EMBL" id="OZG52877.1"/>
    </source>
</evidence>
<dbReference type="AlphaFoldDB" id="A0A261F199"/>
<gene>
    <name evidence="2" type="ORF">PSSU_0495</name>
</gene>
<feature type="region of interest" description="Disordered" evidence="1">
    <location>
        <begin position="302"/>
        <end position="323"/>
    </location>
</feature>
<feature type="region of interest" description="Disordered" evidence="1">
    <location>
        <begin position="492"/>
        <end position="513"/>
    </location>
</feature>
<dbReference type="InterPro" id="IPR019933">
    <property type="entry name" value="DivIVA_domain"/>
</dbReference>
<organism evidence="2 3">
    <name type="scientific">Pseudoscardovia suis</name>
    <dbReference type="NCBI Taxonomy" id="987063"/>
    <lineage>
        <taxon>Bacteria</taxon>
        <taxon>Bacillati</taxon>
        <taxon>Actinomycetota</taxon>
        <taxon>Actinomycetes</taxon>
        <taxon>Bifidobacteriales</taxon>
        <taxon>Bifidobacteriaceae</taxon>
        <taxon>Pseudoscardovia</taxon>
    </lineage>
</organism>
<evidence type="ECO:0000256" key="1">
    <source>
        <dbReference type="SAM" id="MobiDB-lite"/>
    </source>
</evidence>
<dbReference type="Proteomes" id="UP000216454">
    <property type="component" value="Unassembled WGS sequence"/>
</dbReference>
<feature type="compositionally biased region" description="Low complexity" evidence="1">
    <location>
        <begin position="401"/>
        <end position="413"/>
    </location>
</feature>
<dbReference type="EMBL" id="MWWQ01000005">
    <property type="protein sequence ID" value="OZG52877.1"/>
    <property type="molecule type" value="Genomic_DNA"/>
</dbReference>
<dbReference type="InterPro" id="IPR019932">
    <property type="entry name" value="CHP03543"/>
</dbReference>
<feature type="compositionally biased region" description="Polar residues" evidence="1">
    <location>
        <begin position="1"/>
        <end position="13"/>
    </location>
</feature>
<feature type="region of interest" description="Disordered" evidence="1">
    <location>
        <begin position="111"/>
        <end position="134"/>
    </location>
</feature>
<proteinExistence type="predicted"/>
<dbReference type="RefSeq" id="WP_094690800.1">
    <property type="nucleotide sequence ID" value="NZ_MWWQ01000005.1"/>
</dbReference>